<dbReference type="Pfam" id="PF00476">
    <property type="entry name" value="DNA_pol_A"/>
    <property type="match status" value="1"/>
</dbReference>
<sequence length="562" mass="63952">MNSRPGIKRGIVNQEIDLQVLLSSLEAKPFAISPPIEFENSFMMGVANEDLQVCIHLPLSALSEVATLMFTTGDRNTSIYIHSLKPLINWFFKRNILIPTDRFRDVSLAAYLLKPPENDKGEDWQEFLLSSLVRDHLDLEYPFLPRQVERVGREVLYERLSKDASFIGALGEKLISELQSDPQLYRLYTEVEMPLVSVLAEIERDGIGVDLLKIRRTWPRIEAACMILCGQITDVYEQPLNPFSTTQIKEFLYSACGTRLKRSDSIDDDLLKGLSFRHPFICKLLAWRKLHRVIRFFKSIGHEERCYPTWWQTRTSTGRIVCTDPALQSLPKAFRRYLVPGVGRVFIKADFSAFQLRLLAHLSQDEVLINMFQTGGDPHNETKNRLESKGIRITRAQAKAVNFAICYGGKAWAIQSALGCDLSTAHRIVVELSSLYPGVALYLDSVAETLDKASAFERHVKSIWGRRRCFHSEDPLTNREKRQAKNSVVQMLEADVFKITVLELHRAFKSTGLSVKKVLLLHDGLWFTCPSERATVARVKEAIKKIMENSVRLSVPLKAGVT</sequence>
<organism evidence="3 4">
    <name type="scientific">Desulfomonile tiedjei</name>
    <dbReference type="NCBI Taxonomy" id="2358"/>
    <lineage>
        <taxon>Bacteria</taxon>
        <taxon>Pseudomonadati</taxon>
        <taxon>Thermodesulfobacteriota</taxon>
        <taxon>Desulfomonilia</taxon>
        <taxon>Desulfomonilales</taxon>
        <taxon>Desulfomonilaceae</taxon>
        <taxon>Desulfomonile</taxon>
    </lineage>
</organism>
<dbReference type="Proteomes" id="UP000807825">
    <property type="component" value="Unassembled WGS sequence"/>
</dbReference>
<dbReference type="Gene3D" id="3.30.420.10">
    <property type="entry name" value="Ribonuclease H-like superfamily/Ribonuclease H"/>
    <property type="match status" value="1"/>
</dbReference>
<dbReference type="SUPFAM" id="SSF53098">
    <property type="entry name" value="Ribonuclease H-like"/>
    <property type="match status" value="1"/>
</dbReference>
<evidence type="ECO:0000256" key="1">
    <source>
        <dbReference type="ARBA" id="ARBA00007705"/>
    </source>
</evidence>
<protein>
    <recommendedName>
        <fullName evidence="2">DNA-directed DNA polymerase family A palm domain-containing protein</fullName>
    </recommendedName>
</protein>
<dbReference type="GO" id="GO:0003677">
    <property type="term" value="F:DNA binding"/>
    <property type="evidence" value="ECO:0007669"/>
    <property type="project" value="InterPro"/>
</dbReference>
<dbReference type="GO" id="GO:0006261">
    <property type="term" value="P:DNA-templated DNA replication"/>
    <property type="evidence" value="ECO:0007669"/>
    <property type="project" value="InterPro"/>
</dbReference>
<accession>A0A9D6V175</accession>
<comment type="similarity">
    <text evidence="1">Belongs to the DNA polymerase type-A family.</text>
</comment>
<dbReference type="Gene3D" id="1.20.1060.10">
    <property type="entry name" value="Taq DNA Polymerase, Chain T, domain 4"/>
    <property type="match status" value="1"/>
</dbReference>
<evidence type="ECO:0000313" key="3">
    <source>
        <dbReference type="EMBL" id="MBI5250190.1"/>
    </source>
</evidence>
<dbReference type="GO" id="GO:0006302">
    <property type="term" value="P:double-strand break repair"/>
    <property type="evidence" value="ECO:0007669"/>
    <property type="project" value="TreeGrafter"/>
</dbReference>
<dbReference type="SMART" id="SM00482">
    <property type="entry name" value="POLAc"/>
    <property type="match status" value="1"/>
</dbReference>
<dbReference type="Gene3D" id="1.10.150.20">
    <property type="entry name" value="5' to 3' exonuclease, C-terminal subdomain"/>
    <property type="match status" value="1"/>
</dbReference>
<dbReference type="EMBL" id="JACRDE010000314">
    <property type="protein sequence ID" value="MBI5250190.1"/>
    <property type="molecule type" value="Genomic_DNA"/>
</dbReference>
<dbReference type="SUPFAM" id="SSF56672">
    <property type="entry name" value="DNA/RNA polymerases"/>
    <property type="match status" value="1"/>
</dbReference>
<name>A0A9D6V175_9BACT</name>
<dbReference type="PANTHER" id="PTHR10133">
    <property type="entry name" value="DNA POLYMERASE I"/>
    <property type="match status" value="1"/>
</dbReference>
<evidence type="ECO:0000313" key="4">
    <source>
        <dbReference type="Proteomes" id="UP000807825"/>
    </source>
</evidence>
<comment type="caution">
    <text evidence="3">The sequence shown here is derived from an EMBL/GenBank/DDBJ whole genome shotgun (WGS) entry which is preliminary data.</text>
</comment>
<dbReference type="InterPro" id="IPR012337">
    <property type="entry name" value="RNaseH-like_sf"/>
</dbReference>
<reference evidence="3" key="1">
    <citation type="submission" date="2020-07" db="EMBL/GenBank/DDBJ databases">
        <title>Huge and variable diversity of episymbiotic CPR bacteria and DPANN archaea in groundwater ecosystems.</title>
        <authorList>
            <person name="He C.Y."/>
            <person name="Keren R."/>
            <person name="Whittaker M."/>
            <person name="Farag I.F."/>
            <person name="Doudna J."/>
            <person name="Cate J.H.D."/>
            <person name="Banfield J.F."/>
        </authorList>
    </citation>
    <scope>NUCLEOTIDE SEQUENCE</scope>
    <source>
        <strain evidence="3">NC_groundwater_1664_Pr3_B-0.1um_52_9</strain>
    </source>
</reference>
<dbReference type="PRINTS" id="PR00868">
    <property type="entry name" value="DNAPOLI"/>
</dbReference>
<dbReference type="InterPro" id="IPR001098">
    <property type="entry name" value="DNA-dir_DNA_pol_A_palm_dom"/>
</dbReference>
<dbReference type="Gene3D" id="3.30.70.370">
    <property type="match status" value="1"/>
</dbReference>
<dbReference type="InterPro" id="IPR036397">
    <property type="entry name" value="RNaseH_sf"/>
</dbReference>
<evidence type="ECO:0000259" key="2">
    <source>
        <dbReference type="SMART" id="SM00482"/>
    </source>
</evidence>
<dbReference type="AlphaFoldDB" id="A0A9D6V175"/>
<dbReference type="GO" id="GO:0003887">
    <property type="term" value="F:DNA-directed DNA polymerase activity"/>
    <property type="evidence" value="ECO:0007669"/>
    <property type="project" value="InterPro"/>
</dbReference>
<gene>
    <name evidence="3" type="ORF">HY912_11910</name>
</gene>
<dbReference type="PANTHER" id="PTHR10133:SF62">
    <property type="entry name" value="DNA POLYMERASE THETA"/>
    <property type="match status" value="1"/>
</dbReference>
<proteinExistence type="inferred from homology"/>
<feature type="domain" description="DNA-directed DNA polymerase family A palm" evidence="2">
    <location>
        <begin position="335"/>
        <end position="533"/>
    </location>
</feature>
<dbReference type="InterPro" id="IPR002298">
    <property type="entry name" value="DNA_polymerase_A"/>
</dbReference>
<dbReference type="InterPro" id="IPR043502">
    <property type="entry name" value="DNA/RNA_pol_sf"/>
</dbReference>